<dbReference type="KEGG" id="spu:100890420"/>
<feature type="transmembrane region" description="Helical" evidence="6">
    <location>
        <begin position="648"/>
        <end position="677"/>
    </location>
</feature>
<dbReference type="OrthoDB" id="6134459at2759"/>
<dbReference type="OMA" id="DNNESQC"/>
<feature type="transmembrane region" description="Helical" evidence="6">
    <location>
        <begin position="698"/>
        <end position="722"/>
    </location>
</feature>
<dbReference type="Pfam" id="PF00002">
    <property type="entry name" value="7tm_2"/>
    <property type="match status" value="1"/>
</dbReference>
<keyword evidence="3 6" id="KW-1133">Transmembrane helix</keyword>
<feature type="region of interest" description="Disordered" evidence="5">
    <location>
        <begin position="768"/>
        <end position="789"/>
    </location>
</feature>
<dbReference type="GO" id="GO:0007166">
    <property type="term" value="P:cell surface receptor signaling pathway"/>
    <property type="evidence" value="ECO:0007669"/>
    <property type="project" value="InterPro"/>
</dbReference>
<dbReference type="CDD" id="cd15039">
    <property type="entry name" value="7tmB3_Methuselah-like"/>
    <property type="match status" value="1"/>
</dbReference>
<reference evidence="9" key="1">
    <citation type="submission" date="2015-02" db="EMBL/GenBank/DDBJ databases">
        <title>Genome sequencing for Strongylocentrotus purpuratus.</title>
        <authorList>
            <person name="Murali S."/>
            <person name="Liu Y."/>
            <person name="Vee V."/>
            <person name="English A."/>
            <person name="Wang M."/>
            <person name="Skinner E."/>
            <person name="Han Y."/>
            <person name="Muzny D.M."/>
            <person name="Worley K.C."/>
            <person name="Gibbs R.A."/>
        </authorList>
    </citation>
    <scope>NUCLEOTIDE SEQUENCE</scope>
</reference>
<evidence type="ECO:0000256" key="6">
    <source>
        <dbReference type="SAM" id="Phobius"/>
    </source>
</evidence>
<comment type="subcellular location">
    <subcellularLocation>
        <location evidence="1">Membrane</location>
        <topology evidence="1">Multi-pass membrane protein</topology>
    </subcellularLocation>
</comment>
<evidence type="ECO:0000259" key="7">
    <source>
        <dbReference type="PROSITE" id="PS50261"/>
    </source>
</evidence>
<feature type="transmembrane region" description="Helical" evidence="6">
    <location>
        <begin position="497"/>
        <end position="520"/>
    </location>
</feature>
<proteinExistence type="predicted"/>
<keyword evidence="4 6" id="KW-0472">Membrane</keyword>
<dbReference type="AlphaFoldDB" id="A0A7M7N7P0"/>
<feature type="domain" description="G-protein coupled receptors family 2 profile 2" evidence="7">
    <location>
        <begin position="496"/>
        <end position="753"/>
    </location>
</feature>
<sequence length="789" mass="89375">MNSSTIEGSFCSCTASCLFFEDCCYGSSRTFEKPYTMILDKQYWSCTRFTIGVAQNTSCIYNYFVVDRCPSLAGPDPELVWRCEHPMANDTVFVDSRKIFFRNRYCALCHGVNSSELTPYVVFAPCQDNPPNVDTFCGQQPFKIDGNHPPAPRSCVDDSAIVSQCDSRLADRISQLLCSSESEQRLMVNGTIYRNADCAMCNGMLVDNNESQCRASRSDKVPVFSTAYFYPELRCTNGLRLSGTECIPEVSSWPDCKNRSVIFAVIANGYMQCYGGFKRFKYMKTLMNIESPVMSSYEFDYDVSDGYFTTFLEFPADILPHTSELEDFIEYSLDETQEQSCPDSKIIIRERCNIDYEIVMGNRSNISRIVDDPHLFKPVDINGTAYIMYNDTTFVTPFLWENDTYFSRFSNKWNFTKQLSFSLYGKVVDIDTCAAIIVGDSLITENERDNVTYLIYQDISFPPESYVRYLNGSVRLCWTGPDPPEPVSMFQYSKGQYILNLILLVLSSICLLATLITYCIFKPLRNLQGLSIMSFVSALLVAQLMLQFIAPNMVSLPTVCTIAAIITHYFLLAIFAWTNILAYDLFRCFASSSFLPKRHSQKTRLICYFTFGWCLPLVIVVPCLITQVQNPSLFRYGKIGTSCWIYQARAIVLAFLVPVAASFLVNFVFFLLTAYGVHKSKRDSSVLHTGVQERRKEIFTELAVHFKISCLLGFGWSFGFIGAFAQSAAVWTIFIITSSLQGIFVFIFFGANQRVRGLWRKKIYGSKARGSTTTGTSSTSVGLRDMSQK</sequence>
<dbReference type="InterPro" id="IPR017981">
    <property type="entry name" value="GPCR_2-like_7TM"/>
</dbReference>
<evidence type="ECO:0000256" key="1">
    <source>
        <dbReference type="ARBA" id="ARBA00004141"/>
    </source>
</evidence>
<dbReference type="GO" id="GO:0004930">
    <property type="term" value="F:G protein-coupled receptor activity"/>
    <property type="evidence" value="ECO:0007669"/>
    <property type="project" value="InterPro"/>
</dbReference>
<dbReference type="Proteomes" id="UP000007110">
    <property type="component" value="Unassembled WGS sequence"/>
</dbReference>
<reference evidence="8" key="2">
    <citation type="submission" date="2021-01" db="UniProtKB">
        <authorList>
            <consortium name="EnsemblMetazoa"/>
        </authorList>
    </citation>
    <scope>IDENTIFICATION</scope>
</reference>
<feature type="transmembrane region" description="Helical" evidence="6">
    <location>
        <begin position="606"/>
        <end position="628"/>
    </location>
</feature>
<dbReference type="InterPro" id="IPR000832">
    <property type="entry name" value="GPCR_2_secretin-like"/>
</dbReference>
<protein>
    <recommendedName>
        <fullName evidence="7">G-protein coupled receptors family 2 profile 2 domain-containing protein</fullName>
    </recommendedName>
</protein>
<dbReference type="GO" id="GO:0016020">
    <property type="term" value="C:membrane"/>
    <property type="evidence" value="ECO:0007669"/>
    <property type="project" value="UniProtKB-SubCell"/>
</dbReference>
<name>A0A7M7N7P0_STRPU</name>
<evidence type="ECO:0000313" key="8">
    <source>
        <dbReference type="EnsemblMetazoa" id="XP_030831746"/>
    </source>
</evidence>
<evidence type="ECO:0000313" key="9">
    <source>
        <dbReference type="Proteomes" id="UP000007110"/>
    </source>
</evidence>
<keyword evidence="2 6" id="KW-0812">Transmembrane</keyword>
<dbReference type="InterPro" id="IPR053231">
    <property type="entry name" value="GPCR_LN-TM7"/>
</dbReference>
<dbReference type="EnsemblMetazoa" id="XM_030975886">
    <property type="protein sequence ID" value="XP_030831746"/>
    <property type="gene ID" value="LOC100890420"/>
</dbReference>
<keyword evidence="9" id="KW-1185">Reference proteome</keyword>
<dbReference type="PANTHER" id="PTHR45902:SF1">
    <property type="entry name" value="LATROPHILIN RECEPTOR-LIKE PROTEIN A"/>
    <property type="match status" value="1"/>
</dbReference>
<dbReference type="PANTHER" id="PTHR45902">
    <property type="entry name" value="LATROPHILIN RECEPTOR-LIKE PROTEIN A"/>
    <property type="match status" value="1"/>
</dbReference>
<dbReference type="RefSeq" id="XP_030831746.1">
    <property type="nucleotide sequence ID" value="XM_030975886.1"/>
</dbReference>
<dbReference type="PROSITE" id="PS50261">
    <property type="entry name" value="G_PROTEIN_RECEP_F2_4"/>
    <property type="match status" value="1"/>
</dbReference>
<evidence type="ECO:0000256" key="5">
    <source>
        <dbReference type="SAM" id="MobiDB-lite"/>
    </source>
</evidence>
<feature type="transmembrane region" description="Helical" evidence="6">
    <location>
        <begin position="532"/>
        <end position="550"/>
    </location>
</feature>
<organism evidence="8 9">
    <name type="scientific">Strongylocentrotus purpuratus</name>
    <name type="common">Purple sea urchin</name>
    <dbReference type="NCBI Taxonomy" id="7668"/>
    <lineage>
        <taxon>Eukaryota</taxon>
        <taxon>Metazoa</taxon>
        <taxon>Echinodermata</taxon>
        <taxon>Eleutherozoa</taxon>
        <taxon>Echinozoa</taxon>
        <taxon>Echinoidea</taxon>
        <taxon>Euechinoidea</taxon>
        <taxon>Echinacea</taxon>
        <taxon>Camarodonta</taxon>
        <taxon>Echinidea</taxon>
        <taxon>Strongylocentrotidae</taxon>
        <taxon>Strongylocentrotus</taxon>
    </lineage>
</organism>
<dbReference type="Gene3D" id="1.20.1070.10">
    <property type="entry name" value="Rhodopsin 7-helix transmembrane proteins"/>
    <property type="match status" value="1"/>
</dbReference>
<feature type="transmembrane region" description="Helical" evidence="6">
    <location>
        <begin position="728"/>
        <end position="751"/>
    </location>
</feature>
<dbReference type="InParanoid" id="A0A7M7N7P0"/>
<dbReference type="InterPro" id="IPR022343">
    <property type="entry name" value="GCR1-cAMP_receptor"/>
</dbReference>
<feature type="compositionally biased region" description="Low complexity" evidence="5">
    <location>
        <begin position="770"/>
        <end position="780"/>
    </location>
</feature>
<dbReference type="PRINTS" id="PR02001">
    <property type="entry name" value="GCR1CAMPR"/>
</dbReference>
<evidence type="ECO:0000256" key="3">
    <source>
        <dbReference type="ARBA" id="ARBA00022989"/>
    </source>
</evidence>
<evidence type="ECO:0000256" key="2">
    <source>
        <dbReference type="ARBA" id="ARBA00022692"/>
    </source>
</evidence>
<feature type="transmembrane region" description="Helical" evidence="6">
    <location>
        <begin position="562"/>
        <end position="586"/>
    </location>
</feature>
<accession>A0A7M7N7P0</accession>
<dbReference type="GeneID" id="100890420"/>
<evidence type="ECO:0000256" key="4">
    <source>
        <dbReference type="ARBA" id="ARBA00023136"/>
    </source>
</evidence>